<evidence type="ECO:0000313" key="5">
    <source>
        <dbReference type="EMBL" id="QQO07799.1"/>
    </source>
</evidence>
<dbReference type="InterPro" id="IPR036390">
    <property type="entry name" value="WH_DNA-bd_sf"/>
</dbReference>
<dbReference type="GO" id="GO:0003677">
    <property type="term" value="F:DNA binding"/>
    <property type="evidence" value="ECO:0007669"/>
    <property type="project" value="UniProtKB-KW"/>
</dbReference>
<dbReference type="SUPFAM" id="SSF46785">
    <property type="entry name" value="Winged helix' DNA-binding domain"/>
    <property type="match status" value="1"/>
</dbReference>
<dbReference type="PRINTS" id="PR00598">
    <property type="entry name" value="HTHMARR"/>
</dbReference>
<keyword evidence="3" id="KW-0804">Transcription</keyword>
<evidence type="ECO:0000256" key="3">
    <source>
        <dbReference type="ARBA" id="ARBA00023163"/>
    </source>
</evidence>
<dbReference type="KEGG" id="bhc:JFL75_12710"/>
<dbReference type="EMBL" id="CP067089">
    <property type="protein sequence ID" value="QQO07799.1"/>
    <property type="molecule type" value="Genomic_DNA"/>
</dbReference>
<dbReference type="PANTHER" id="PTHR33164">
    <property type="entry name" value="TRANSCRIPTIONAL REGULATOR, MARR FAMILY"/>
    <property type="match status" value="1"/>
</dbReference>
<name>A0A7T7XJY9_9SPIR</name>
<keyword evidence="6" id="KW-1185">Reference proteome</keyword>
<dbReference type="PROSITE" id="PS50995">
    <property type="entry name" value="HTH_MARR_2"/>
    <property type="match status" value="1"/>
</dbReference>
<evidence type="ECO:0000256" key="2">
    <source>
        <dbReference type="ARBA" id="ARBA00023125"/>
    </source>
</evidence>
<dbReference type="Pfam" id="PF12802">
    <property type="entry name" value="MarR_2"/>
    <property type="match status" value="1"/>
</dbReference>
<dbReference type="InterPro" id="IPR023187">
    <property type="entry name" value="Tscrpt_reg_MarR-type_CS"/>
</dbReference>
<reference evidence="5" key="1">
    <citation type="submission" date="2021-01" db="EMBL/GenBank/DDBJ databases">
        <title>Description of Breznakiella homolactica.</title>
        <authorList>
            <person name="Song Y."/>
            <person name="Brune A."/>
        </authorList>
    </citation>
    <scope>NUCLEOTIDE SEQUENCE</scope>
    <source>
        <strain evidence="5">RmG30</strain>
    </source>
</reference>
<dbReference type="PROSITE" id="PS01117">
    <property type="entry name" value="HTH_MARR_1"/>
    <property type="match status" value="1"/>
</dbReference>
<dbReference type="InterPro" id="IPR036388">
    <property type="entry name" value="WH-like_DNA-bd_sf"/>
</dbReference>
<proteinExistence type="predicted"/>
<evidence type="ECO:0000259" key="4">
    <source>
        <dbReference type="PROSITE" id="PS50995"/>
    </source>
</evidence>
<gene>
    <name evidence="5" type="ORF">JFL75_12710</name>
</gene>
<dbReference type="InterPro" id="IPR000835">
    <property type="entry name" value="HTH_MarR-typ"/>
</dbReference>
<evidence type="ECO:0000313" key="6">
    <source>
        <dbReference type="Proteomes" id="UP000595917"/>
    </source>
</evidence>
<accession>A0A7T7XJY9</accession>
<dbReference type="GO" id="GO:0006950">
    <property type="term" value="P:response to stress"/>
    <property type="evidence" value="ECO:0007669"/>
    <property type="project" value="TreeGrafter"/>
</dbReference>
<feature type="domain" description="HTH marR-type" evidence="4">
    <location>
        <begin position="4"/>
        <end position="139"/>
    </location>
</feature>
<dbReference type="RefSeq" id="WP_215625105.1">
    <property type="nucleotide sequence ID" value="NZ_CP067089.2"/>
</dbReference>
<dbReference type="GO" id="GO:0003700">
    <property type="term" value="F:DNA-binding transcription factor activity"/>
    <property type="evidence" value="ECO:0007669"/>
    <property type="project" value="InterPro"/>
</dbReference>
<sequence>MGKEIDIGRQVSGISNKIRHRFDAMFAGRGITGTQASILHFINMEGKKRDVFPRDIEAEFYIRRSSVTSVLDGLEERGFIRRENVAADGRLKKLVLTDKARKMSKQVASLISKIDSTMLNGISKEDIISLDRLLTRIGDNLS</sequence>
<dbReference type="InterPro" id="IPR039422">
    <property type="entry name" value="MarR/SlyA-like"/>
</dbReference>
<protein>
    <submittedName>
        <fullName evidence="5">Winged helix-turn-helix transcriptional regulator</fullName>
    </submittedName>
</protein>
<dbReference type="Proteomes" id="UP000595917">
    <property type="component" value="Chromosome"/>
</dbReference>
<dbReference type="AlphaFoldDB" id="A0A7T7XJY9"/>
<dbReference type="SMART" id="SM00347">
    <property type="entry name" value="HTH_MARR"/>
    <property type="match status" value="1"/>
</dbReference>
<evidence type="ECO:0000256" key="1">
    <source>
        <dbReference type="ARBA" id="ARBA00023015"/>
    </source>
</evidence>
<dbReference type="Gene3D" id="1.10.10.10">
    <property type="entry name" value="Winged helix-like DNA-binding domain superfamily/Winged helix DNA-binding domain"/>
    <property type="match status" value="1"/>
</dbReference>
<keyword evidence="2" id="KW-0238">DNA-binding</keyword>
<organism evidence="5 6">
    <name type="scientific">Breznakiella homolactica</name>
    <dbReference type="NCBI Taxonomy" id="2798577"/>
    <lineage>
        <taxon>Bacteria</taxon>
        <taxon>Pseudomonadati</taxon>
        <taxon>Spirochaetota</taxon>
        <taxon>Spirochaetia</taxon>
        <taxon>Spirochaetales</taxon>
        <taxon>Breznakiellaceae</taxon>
        <taxon>Breznakiella</taxon>
    </lineage>
</organism>
<dbReference type="PANTHER" id="PTHR33164:SF43">
    <property type="entry name" value="HTH-TYPE TRANSCRIPTIONAL REPRESSOR YETL"/>
    <property type="match status" value="1"/>
</dbReference>
<keyword evidence="1" id="KW-0805">Transcription regulation</keyword>